<dbReference type="STRING" id="1789224.BFG52_08405"/>
<organism evidence="1 2">
    <name type="scientific">Acinetobacter larvae</name>
    <dbReference type="NCBI Taxonomy" id="1789224"/>
    <lineage>
        <taxon>Bacteria</taxon>
        <taxon>Pseudomonadati</taxon>
        <taxon>Pseudomonadota</taxon>
        <taxon>Gammaproteobacteria</taxon>
        <taxon>Moraxellales</taxon>
        <taxon>Moraxellaceae</taxon>
        <taxon>Acinetobacter</taxon>
    </lineage>
</organism>
<dbReference type="Proteomes" id="UP000093391">
    <property type="component" value="Chromosome"/>
</dbReference>
<reference evidence="1 2" key="1">
    <citation type="submission" date="2016-08" db="EMBL/GenBank/DDBJ databases">
        <authorList>
            <person name="Seilhamer J.J."/>
        </authorList>
    </citation>
    <scope>NUCLEOTIDE SEQUENCE [LARGE SCALE GENOMIC DNA]</scope>
    <source>
        <strain evidence="1 2">BRTC-1</strain>
    </source>
</reference>
<proteinExistence type="predicted"/>
<gene>
    <name evidence="1" type="ORF">BFG52_08405</name>
</gene>
<dbReference type="Gene3D" id="1.10.10.10">
    <property type="entry name" value="Winged helix-like DNA-binding domain superfamily/Winged helix DNA-binding domain"/>
    <property type="match status" value="1"/>
</dbReference>
<dbReference type="GO" id="GO:0045892">
    <property type="term" value="P:negative regulation of DNA-templated transcription"/>
    <property type="evidence" value="ECO:0007669"/>
    <property type="project" value="TreeGrafter"/>
</dbReference>
<protein>
    <recommendedName>
        <fullName evidence="3">Fur family transcriptional regulator</fullName>
    </recommendedName>
</protein>
<dbReference type="EMBL" id="CP016895">
    <property type="protein sequence ID" value="AOA58372.1"/>
    <property type="molecule type" value="Genomic_DNA"/>
</dbReference>
<sequence>MKCGDLTFMDIHEDVIQQLRQSGLRATYSRTHILKALLNAKQEVSADHLYRDFAIANNDISLTSIYKTLSELESKKLIRCITLGRNKSFYKINNDFFYCKIISNKDSEIISLDKTVVNKSLKQFIADLGLDIEVESIELVIYKK</sequence>
<dbReference type="Pfam" id="PF01475">
    <property type="entry name" value="FUR"/>
    <property type="match status" value="1"/>
</dbReference>
<dbReference type="SUPFAM" id="SSF46785">
    <property type="entry name" value="Winged helix' DNA-binding domain"/>
    <property type="match status" value="1"/>
</dbReference>
<keyword evidence="2" id="KW-1185">Reference proteome</keyword>
<evidence type="ECO:0000313" key="2">
    <source>
        <dbReference type="Proteomes" id="UP000093391"/>
    </source>
</evidence>
<dbReference type="InterPro" id="IPR036390">
    <property type="entry name" value="WH_DNA-bd_sf"/>
</dbReference>
<dbReference type="GO" id="GO:0003700">
    <property type="term" value="F:DNA-binding transcription factor activity"/>
    <property type="evidence" value="ECO:0007669"/>
    <property type="project" value="InterPro"/>
</dbReference>
<dbReference type="KEGG" id="ala:BFG52_08405"/>
<dbReference type="PANTHER" id="PTHR33202:SF7">
    <property type="entry name" value="FERRIC UPTAKE REGULATION PROTEIN"/>
    <property type="match status" value="1"/>
</dbReference>
<evidence type="ECO:0008006" key="3">
    <source>
        <dbReference type="Google" id="ProtNLM"/>
    </source>
</evidence>
<dbReference type="GO" id="GO:1900376">
    <property type="term" value="P:regulation of secondary metabolite biosynthetic process"/>
    <property type="evidence" value="ECO:0007669"/>
    <property type="project" value="TreeGrafter"/>
</dbReference>
<dbReference type="PANTHER" id="PTHR33202">
    <property type="entry name" value="ZINC UPTAKE REGULATION PROTEIN"/>
    <property type="match status" value="1"/>
</dbReference>
<name>A0A1B2LZK0_9GAMM</name>
<dbReference type="GO" id="GO:0000976">
    <property type="term" value="F:transcription cis-regulatory region binding"/>
    <property type="evidence" value="ECO:0007669"/>
    <property type="project" value="TreeGrafter"/>
</dbReference>
<evidence type="ECO:0000313" key="1">
    <source>
        <dbReference type="EMBL" id="AOA58372.1"/>
    </source>
</evidence>
<dbReference type="InterPro" id="IPR036388">
    <property type="entry name" value="WH-like_DNA-bd_sf"/>
</dbReference>
<dbReference type="GO" id="GO:0008270">
    <property type="term" value="F:zinc ion binding"/>
    <property type="evidence" value="ECO:0007669"/>
    <property type="project" value="TreeGrafter"/>
</dbReference>
<dbReference type="InterPro" id="IPR002481">
    <property type="entry name" value="FUR"/>
</dbReference>
<dbReference type="AlphaFoldDB" id="A0A1B2LZK0"/>
<accession>A0A1B2LZK0</accession>